<sequence length="282" mass="30180">MKRQELAPAKVNLTLDVGARRPDGYHEVVSVMQSVALYDTVTMESGTGEGISLTCDDAAIPADGSNLAWRAAEVFFRTTGVACDGLHITLEKSIPSQAGLGGGSSDAAAVLRGLRKLYAPELPMEALERMGMELGSDVPYCVRGGTVLVQGKGEQLLSLRALPECWFVVCKPQVSFSTAEMYRRLDEAGMAVHPDTRRMMDALQRRDLAEIFSRIGNVFEQVLSPESEIFVIRNRLLTLGAGAACMSGSGSAVVGIFSQEEAARSSAAAMTEVPFVRCVGRG</sequence>
<dbReference type="Gene3D" id="3.30.230.10">
    <property type="match status" value="1"/>
</dbReference>
<feature type="domain" description="GHMP kinase C-terminal" evidence="11">
    <location>
        <begin position="199"/>
        <end position="270"/>
    </location>
</feature>
<evidence type="ECO:0000256" key="7">
    <source>
        <dbReference type="ARBA" id="ARBA00022840"/>
    </source>
</evidence>
<comment type="function">
    <text evidence="9">Catalyzes the phosphorylation of the position 2 hydroxy group of 4-diphosphocytidyl-2C-methyl-D-erythritol.</text>
</comment>
<reference evidence="12" key="1">
    <citation type="submission" date="2020-09" db="EMBL/GenBank/DDBJ databases">
        <title>New species isolated from human feces.</title>
        <authorList>
            <person name="Kitahara M."/>
            <person name="Shigeno Y."/>
            <person name="Shime M."/>
            <person name="Matsumoto Y."/>
            <person name="Nakamura S."/>
            <person name="Motooka D."/>
            <person name="Fukuoka S."/>
            <person name="Nishikawa H."/>
            <person name="Benno Y."/>
        </authorList>
    </citation>
    <scope>NUCLEOTIDE SEQUENCE</scope>
    <source>
        <strain evidence="12">MM50</strain>
    </source>
</reference>
<dbReference type="InterPro" id="IPR006204">
    <property type="entry name" value="GHMP_kinase_N_dom"/>
</dbReference>
<feature type="binding site" evidence="9">
    <location>
        <begin position="95"/>
        <end position="105"/>
    </location>
    <ligand>
        <name>ATP</name>
        <dbReference type="ChEBI" id="CHEBI:30616"/>
    </ligand>
</feature>
<dbReference type="Gene3D" id="3.30.70.890">
    <property type="entry name" value="GHMP kinase, C-terminal domain"/>
    <property type="match status" value="1"/>
</dbReference>
<dbReference type="GO" id="GO:0019288">
    <property type="term" value="P:isopentenyl diphosphate biosynthetic process, methylerythritol 4-phosphate pathway"/>
    <property type="evidence" value="ECO:0007669"/>
    <property type="project" value="UniProtKB-UniRule"/>
</dbReference>
<dbReference type="NCBIfam" id="TIGR00154">
    <property type="entry name" value="ispE"/>
    <property type="match status" value="1"/>
</dbReference>
<dbReference type="RefSeq" id="WP_213541797.1">
    <property type="nucleotide sequence ID" value="NZ_AP023418.1"/>
</dbReference>
<dbReference type="GO" id="GO:0050515">
    <property type="term" value="F:4-(cytidine 5'-diphospho)-2-C-methyl-D-erythritol kinase activity"/>
    <property type="evidence" value="ECO:0007669"/>
    <property type="project" value="UniProtKB-UniRule"/>
</dbReference>
<evidence type="ECO:0000256" key="9">
    <source>
        <dbReference type="HAMAP-Rule" id="MF_00061"/>
    </source>
</evidence>
<evidence type="ECO:0000256" key="3">
    <source>
        <dbReference type="ARBA" id="ARBA00017473"/>
    </source>
</evidence>
<feature type="active site" evidence="9">
    <location>
        <position position="10"/>
    </location>
</feature>
<dbReference type="SUPFAM" id="SSF54211">
    <property type="entry name" value="Ribosomal protein S5 domain 2-like"/>
    <property type="match status" value="1"/>
</dbReference>
<dbReference type="InterPro" id="IPR013750">
    <property type="entry name" value="GHMP_kinase_C_dom"/>
</dbReference>
<keyword evidence="6 9" id="KW-0418">Kinase</keyword>
<evidence type="ECO:0000313" key="13">
    <source>
        <dbReference type="Proteomes" id="UP000681035"/>
    </source>
</evidence>
<evidence type="ECO:0000313" key="12">
    <source>
        <dbReference type="EMBL" id="BCK80974.1"/>
    </source>
</evidence>
<keyword evidence="7 9" id="KW-0067">ATP-binding</keyword>
<comment type="catalytic activity">
    <reaction evidence="9">
        <text>4-CDP-2-C-methyl-D-erythritol + ATP = 4-CDP-2-C-methyl-D-erythritol 2-phosphate + ADP + H(+)</text>
        <dbReference type="Rhea" id="RHEA:18437"/>
        <dbReference type="ChEBI" id="CHEBI:15378"/>
        <dbReference type="ChEBI" id="CHEBI:30616"/>
        <dbReference type="ChEBI" id="CHEBI:57823"/>
        <dbReference type="ChEBI" id="CHEBI:57919"/>
        <dbReference type="ChEBI" id="CHEBI:456216"/>
        <dbReference type="EC" id="2.7.1.148"/>
    </reaction>
</comment>
<dbReference type="GO" id="GO:0005524">
    <property type="term" value="F:ATP binding"/>
    <property type="evidence" value="ECO:0007669"/>
    <property type="project" value="UniProtKB-UniRule"/>
</dbReference>
<evidence type="ECO:0000259" key="11">
    <source>
        <dbReference type="Pfam" id="PF08544"/>
    </source>
</evidence>
<gene>
    <name evidence="9 12" type="primary">ispE</name>
    <name evidence="12" type="ORF">MM50RIKEN_07370</name>
</gene>
<dbReference type="GO" id="GO:0016114">
    <property type="term" value="P:terpenoid biosynthetic process"/>
    <property type="evidence" value="ECO:0007669"/>
    <property type="project" value="UniProtKB-UniRule"/>
</dbReference>
<protein>
    <recommendedName>
        <fullName evidence="3 9">4-diphosphocytidyl-2-C-methyl-D-erythritol kinase</fullName>
        <shortName evidence="9">CMK</shortName>
        <ecNumber evidence="2 9">2.7.1.148</ecNumber>
    </recommendedName>
    <alternativeName>
        <fullName evidence="8 9">4-(cytidine-5'-diphospho)-2-C-methyl-D-erythritol kinase</fullName>
    </alternativeName>
</protein>
<dbReference type="Proteomes" id="UP000681035">
    <property type="component" value="Chromosome"/>
</dbReference>
<dbReference type="InterPro" id="IPR020568">
    <property type="entry name" value="Ribosomal_Su5_D2-typ_SF"/>
</dbReference>
<evidence type="ECO:0000256" key="5">
    <source>
        <dbReference type="ARBA" id="ARBA00022741"/>
    </source>
</evidence>
<feature type="active site" evidence="9">
    <location>
        <position position="137"/>
    </location>
</feature>
<dbReference type="EC" id="2.7.1.148" evidence="2 9"/>
<dbReference type="KEGG" id="vcop:MM50RIKEN_07370"/>
<proteinExistence type="inferred from homology"/>
<dbReference type="UniPathway" id="UPA00056">
    <property type="reaction ID" value="UER00094"/>
</dbReference>
<keyword evidence="13" id="KW-1185">Reference proteome</keyword>
<dbReference type="PIRSF" id="PIRSF010376">
    <property type="entry name" value="IspE"/>
    <property type="match status" value="1"/>
</dbReference>
<name>A0A810PZE1_9FIRM</name>
<dbReference type="SUPFAM" id="SSF55060">
    <property type="entry name" value="GHMP Kinase, C-terminal domain"/>
    <property type="match status" value="1"/>
</dbReference>
<dbReference type="Pfam" id="PF08544">
    <property type="entry name" value="GHMP_kinases_C"/>
    <property type="match status" value="1"/>
</dbReference>
<evidence type="ECO:0000256" key="4">
    <source>
        <dbReference type="ARBA" id="ARBA00022679"/>
    </source>
</evidence>
<feature type="domain" description="GHMP kinase N-terminal" evidence="10">
    <location>
        <begin position="66"/>
        <end position="145"/>
    </location>
</feature>
<dbReference type="PANTHER" id="PTHR43527">
    <property type="entry name" value="4-DIPHOSPHOCYTIDYL-2-C-METHYL-D-ERYTHRITOL KINASE, CHLOROPLASTIC"/>
    <property type="match status" value="1"/>
</dbReference>
<comment type="similarity">
    <text evidence="1 9">Belongs to the GHMP kinase family. IspE subfamily.</text>
</comment>
<dbReference type="InterPro" id="IPR004424">
    <property type="entry name" value="IspE"/>
</dbReference>
<evidence type="ECO:0000259" key="10">
    <source>
        <dbReference type="Pfam" id="PF00288"/>
    </source>
</evidence>
<dbReference type="InterPro" id="IPR036554">
    <property type="entry name" value="GHMP_kinase_C_sf"/>
</dbReference>
<evidence type="ECO:0000256" key="6">
    <source>
        <dbReference type="ARBA" id="ARBA00022777"/>
    </source>
</evidence>
<dbReference type="PANTHER" id="PTHR43527:SF2">
    <property type="entry name" value="4-DIPHOSPHOCYTIDYL-2-C-METHYL-D-ERYTHRITOL KINASE, CHLOROPLASTIC"/>
    <property type="match status" value="1"/>
</dbReference>
<comment type="pathway">
    <text evidence="9">Isoprenoid biosynthesis; isopentenyl diphosphate biosynthesis via DXP pathway; isopentenyl diphosphate from 1-deoxy-D-xylulose 5-phosphate: step 3/6.</text>
</comment>
<dbReference type="HAMAP" id="MF_00061">
    <property type="entry name" value="IspE"/>
    <property type="match status" value="1"/>
</dbReference>
<keyword evidence="5 9" id="KW-0547">Nucleotide-binding</keyword>
<evidence type="ECO:0000256" key="8">
    <source>
        <dbReference type="ARBA" id="ARBA00032554"/>
    </source>
</evidence>
<keyword evidence="9" id="KW-0414">Isoprene biosynthesis</keyword>
<dbReference type="AlphaFoldDB" id="A0A810PZE1"/>
<keyword evidence="4 9" id="KW-0808">Transferase</keyword>
<dbReference type="InterPro" id="IPR014721">
    <property type="entry name" value="Ribsml_uS5_D2-typ_fold_subgr"/>
</dbReference>
<dbReference type="EMBL" id="AP023418">
    <property type="protein sequence ID" value="BCK80974.1"/>
    <property type="molecule type" value="Genomic_DNA"/>
</dbReference>
<evidence type="ECO:0000256" key="2">
    <source>
        <dbReference type="ARBA" id="ARBA00012052"/>
    </source>
</evidence>
<organism evidence="12 13">
    <name type="scientific">Vescimonas coprocola</name>
    <dbReference type="NCBI Taxonomy" id="2714355"/>
    <lineage>
        <taxon>Bacteria</taxon>
        <taxon>Bacillati</taxon>
        <taxon>Bacillota</taxon>
        <taxon>Clostridia</taxon>
        <taxon>Eubacteriales</taxon>
        <taxon>Oscillospiraceae</taxon>
        <taxon>Vescimonas</taxon>
    </lineage>
</organism>
<evidence type="ECO:0000256" key="1">
    <source>
        <dbReference type="ARBA" id="ARBA00009684"/>
    </source>
</evidence>
<accession>A0A810PZE1</accession>
<dbReference type="Pfam" id="PF00288">
    <property type="entry name" value="GHMP_kinases_N"/>
    <property type="match status" value="1"/>
</dbReference>